<gene>
    <name evidence="7" type="ORF">ACFO60_22800</name>
</gene>
<dbReference type="EMBL" id="JBHSFP010000016">
    <property type="protein sequence ID" value="MFC4533607.1"/>
    <property type="molecule type" value="Genomic_DNA"/>
</dbReference>
<evidence type="ECO:0000313" key="7">
    <source>
        <dbReference type="EMBL" id="MFC4533607.1"/>
    </source>
</evidence>
<evidence type="ECO:0000256" key="1">
    <source>
        <dbReference type="ARBA" id="ARBA00023015"/>
    </source>
</evidence>
<feature type="DNA-binding region" description="H-T-H motif" evidence="4">
    <location>
        <begin position="41"/>
        <end position="60"/>
    </location>
</feature>
<dbReference type="SUPFAM" id="SSF48498">
    <property type="entry name" value="Tetracyclin repressor-like, C-terminal domain"/>
    <property type="match status" value="1"/>
</dbReference>
<comment type="caution">
    <text evidence="7">The sequence shown here is derived from an EMBL/GenBank/DDBJ whole genome shotgun (WGS) entry which is preliminary data.</text>
</comment>
<feature type="compositionally biased region" description="Basic and acidic residues" evidence="5">
    <location>
        <begin position="219"/>
        <end position="230"/>
    </location>
</feature>
<feature type="region of interest" description="Disordered" evidence="5">
    <location>
        <begin position="209"/>
        <end position="230"/>
    </location>
</feature>
<evidence type="ECO:0000256" key="2">
    <source>
        <dbReference type="ARBA" id="ARBA00023125"/>
    </source>
</evidence>
<dbReference type="PROSITE" id="PS50977">
    <property type="entry name" value="HTH_TETR_2"/>
    <property type="match status" value="1"/>
</dbReference>
<dbReference type="Gene3D" id="1.10.10.60">
    <property type="entry name" value="Homeodomain-like"/>
    <property type="match status" value="1"/>
</dbReference>
<accession>A0ABV9CLI6</accession>
<reference evidence="8" key="1">
    <citation type="journal article" date="2019" name="Int. J. Syst. Evol. Microbiol.">
        <title>The Global Catalogue of Microorganisms (GCM) 10K type strain sequencing project: providing services to taxonomists for standard genome sequencing and annotation.</title>
        <authorList>
            <consortium name="The Broad Institute Genomics Platform"/>
            <consortium name="The Broad Institute Genome Sequencing Center for Infectious Disease"/>
            <person name="Wu L."/>
            <person name="Ma J."/>
        </authorList>
    </citation>
    <scope>NUCLEOTIDE SEQUENCE [LARGE SCALE GENOMIC DNA]</scope>
    <source>
        <strain evidence="8">CGMCC 4.7132</strain>
    </source>
</reference>
<dbReference type="Gene3D" id="1.10.357.10">
    <property type="entry name" value="Tetracycline Repressor, domain 2"/>
    <property type="match status" value="1"/>
</dbReference>
<evidence type="ECO:0000256" key="3">
    <source>
        <dbReference type="ARBA" id="ARBA00023163"/>
    </source>
</evidence>
<dbReference type="Pfam" id="PF00440">
    <property type="entry name" value="TetR_N"/>
    <property type="match status" value="1"/>
</dbReference>
<keyword evidence="2 4" id="KW-0238">DNA-binding</keyword>
<sequence length="230" mass="24922">MASTTRRPSAAAVDRRAAAEARTLDVVEKLLAEGASFTELSVERIASEAGLSRSTFYLYFRDKTELILRLAASLKTGTFDIGTDWDPCGPADGLAWLADAYLSIIRHYRGRAATYAAVLEVAGYDRAVSEALEAGQQRFIDRVAVLLAREQRAGRASTGLDPVRAARVMIWGGEKVIAQHVTTTEDDGEEDARVAGELAAAHWYGVYRRPPEPAAGPEAQEKIATDEQAP</sequence>
<dbReference type="Proteomes" id="UP001596004">
    <property type="component" value="Unassembled WGS sequence"/>
</dbReference>
<dbReference type="Pfam" id="PF21313">
    <property type="entry name" value="EthR_C"/>
    <property type="match status" value="1"/>
</dbReference>
<keyword evidence="8" id="KW-1185">Reference proteome</keyword>
<feature type="domain" description="HTH tetR-type" evidence="6">
    <location>
        <begin position="17"/>
        <end position="78"/>
    </location>
</feature>
<protein>
    <submittedName>
        <fullName evidence="7">TetR/AcrR family transcriptional regulator</fullName>
    </submittedName>
</protein>
<dbReference type="PANTHER" id="PTHR30055:SF234">
    <property type="entry name" value="HTH-TYPE TRANSCRIPTIONAL REGULATOR BETI"/>
    <property type="match status" value="1"/>
</dbReference>
<keyword evidence="3" id="KW-0804">Transcription</keyword>
<evidence type="ECO:0000259" key="6">
    <source>
        <dbReference type="PROSITE" id="PS50977"/>
    </source>
</evidence>
<organism evidence="7 8">
    <name type="scientific">Sphaerisporangium dianthi</name>
    <dbReference type="NCBI Taxonomy" id="1436120"/>
    <lineage>
        <taxon>Bacteria</taxon>
        <taxon>Bacillati</taxon>
        <taxon>Actinomycetota</taxon>
        <taxon>Actinomycetes</taxon>
        <taxon>Streptosporangiales</taxon>
        <taxon>Streptosporangiaceae</taxon>
        <taxon>Sphaerisporangium</taxon>
    </lineage>
</organism>
<proteinExistence type="predicted"/>
<dbReference type="InterPro" id="IPR050109">
    <property type="entry name" value="HTH-type_TetR-like_transc_reg"/>
</dbReference>
<evidence type="ECO:0000313" key="8">
    <source>
        <dbReference type="Proteomes" id="UP001596004"/>
    </source>
</evidence>
<dbReference type="InterPro" id="IPR001647">
    <property type="entry name" value="HTH_TetR"/>
</dbReference>
<dbReference type="InterPro" id="IPR036271">
    <property type="entry name" value="Tet_transcr_reg_TetR-rel_C_sf"/>
</dbReference>
<dbReference type="RefSeq" id="WP_380843229.1">
    <property type="nucleotide sequence ID" value="NZ_JBHSFP010000016.1"/>
</dbReference>
<evidence type="ECO:0000256" key="4">
    <source>
        <dbReference type="PROSITE-ProRule" id="PRU00335"/>
    </source>
</evidence>
<dbReference type="PANTHER" id="PTHR30055">
    <property type="entry name" value="HTH-TYPE TRANSCRIPTIONAL REGULATOR RUTR"/>
    <property type="match status" value="1"/>
</dbReference>
<name>A0ABV9CLI6_9ACTN</name>
<evidence type="ECO:0000256" key="5">
    <source>
        <dbReference type="SAM" id="MobiDB-lite"/>
    </source>
</evidence>
<dbReference type="InterPro" id="IPR009057">
    <property type="entry name" value="Homeodomain-like_sf"/>
</dbReference>
<dbReference type="SUPFAM" id="SSF46689">
    <property type="entry name" value="Homeodomain-like"/>
    <property type="match status" value="1"/>
</dbReference>
<keyword evidence="1" id="KW-0805">Transcription regulation</keyword>
<dbReference type="InterPro" id="IPR049397">
    <property type="entry name" value="EthR_C"/>
</dbReference>